<feature type="transmembrane region" description="Helical" evidence="8">
    <location>
        <begin position="70"/>
        <end position="86"/>
    </location>
</feature>
<proteinExistence type="predicted"/>
<dbReference type="GO" id="GO:0016763">
    <property type="term" value="F:pentosyltransferase activity"/>
    <property type="evidence" value="ECO:0007669"/>
    <property type="project" value="TreeGrafter"/>
</dbReference>
<feature type="transmembrane region" description="Helical" evidence="8">
    <location>
        <begin position="93"/>
        <end position="113"/>
    </location>
</feature>
<accession>A0A1F7IQ91</accession>
<dbReference type="GO" id="GO:0009103">
    <property type="term" value="P:lipopolysaccharide biosynthetic process"/>
    <property type="evidence" value="ECO:0007669"/>
    <property type="project" value="UniProtKB-ARBA"/>
</dbReference>
<keyword evidence="7 8" id="KW-0472">Membrane</keyword>
<evidence type="ECO:0000256" key="3">
    <source>
        <dbReference type="ARBA" id="ARBA00022676"/>
    </source>
</evidence>
<feature type="transmembrane region" description="Helical" evidence="8">
    <location>
        <begin position="330"/>
        <end position="349"/>
    </location>
</feature>
<evidence type="ECO:0000313" key="10">
    <source>
        <dbReference type="EMBL" id="OGK45526.1"/>
    </source>
</evidence>
<dbReference type="Pfam" id="PF13231">
    <property type="entry name" value="PMT_2"/>
    <property type="match status" value="1"/>
</dbReference>
<dbReference type="PANTHER" id="PTHR33908">
    <property type="entry name" value="MANNOSYLTRANSFERASE YKCB-RELATED"/>
    <property type="match status" value="1"/>
</dbReference>
<keyword evidence="3" id="KW-0328">Glycosyltransferase</keyword>
<dbReference type="InterPro" id="IPR050297">
    <property type="entry name" value="LipidA_mod_glycosyltrf_83"/>
</dbReference>
<dbReference type="GO" id="GO:0005886">
    <property type="term" value="C:plasma membrane"/>
    <property type="evidence" value="ECO:0007669"/>
    <property type="project" value="UniProtKB-SubCell"/>
</dbReference>
<comment type="subcellular location">
    <subcellularLocation>
        <location evidence="1">Cell membrane</location>
        <topology evidence="1">Multi-pass membrane protein</topology>
    </subcellularLocation>
</comment>
<keyword evidence="6 8" id="KW-1133">Transmembrane helix</keyword>
<dbReference type="EMBL" id="MGAI01000006">
    <property type="protein sequence ID" value="OGK45526.1"/>
    <property type="molecule type" value="Genomic_DNA"/>
</dbReference>
<feature type="transmembrane region" description="Helical" evidence="8">
    <location>
        <begin position="214"/>
        <end position="232"/>
    </location>
</feature>
<dbReference type="Proteomes" id="UP000178040">
    <property type="component" value="Unassembled WGS sequence"/>
</dbReference>
<keyword evidence="2" id="KW-1003">Cell membrane</keyword>
<sequence>MNKKIIATLLAIFTLISVFLHFYRINQIPPCINADEAAFGYNAYSILKTGKDEYGAFLPLRFKSFEDYKLPLYTYLSVPFVALFGLNDFSTRALNIVIGISFIPLIFFITKELFNNEKIALLSSFLTSLSPGIYILSRHAHEGVLSAFFILLMLLFLVKYIKTNSIYYFLFANLSLLGSSYSYQNGRVYLFFIILYEVVLLWKKDSGKSVKKYFGYLAFLGIIGIIAIYPDIRYSLNRIQNLAFFKSSGFQLRLTEYLAEHPNRLLHNKLVESAQEIFKRYILQLSPEFLAVSGDSNWRFGFSNLGLITPLEYIFFFIGLYYLFKNKEKFRLLLLFIFFISPINNALTWQDASLIRTYIILFPILLIIAYGIFHIYLLSSHWKLQKSLLLFLFLIFAFFKLNVWDLYFNHYPKRAMTIRSWQCGYKELVDYVKQNYDKYDKFYITDRHGQPYIFFLYFWPFDPTGYQKQAKISAPDEYGFGQIGKFDKFEFNFKFDPKLRRSVFIGYPEGFNDTSQEVLNKIKKIKVGTEEIFWIYEVN</sequence>
<feature type="transmembrane region" description="Helical" evidence="8">
    <location>
        <begin position="143"/>
        <end position="161"/>
    </location>
</feature>
<keyword evidence="5 8" id="KW-0812">Transmembrane</keyword>
<dbReference type="PANTHER" id="PTHR33908:SF11">
    <property type="entry name" value="MEMBRANE PROTEIN"/>
    <property type="match status" value="1"/>
</dbReference>
<keyword evidence="4" id="KW-0808">Transferase</keyword>
<reference evidence="10 11" key="1">
    <citation type="journal article" date="2016" name="Nat. Commun.">
        <title>Thousands of microbial genomes shed light on interconnected biogeochemical processes in an aquifer system.</title>
        <authorList>
            <person name="Anantharaman K."/>
            <person name="Brown C.T."/>
            <person name="Hug L.A."/>
            <person name="Sharon I."/>
            <person name="Castelle C.J."/>
            <person name="Probst A.J."/>
            <person name="Thomas B.C."/>
            <person name="Singh A."/>
            <person name="Wilkins M.J."/>
            <person name="Karaoz U."/>
            <person name="Brodie E.L."/>
            <person name="Williams K.H."/>
            <person name="Hubbard S.S."/>
            <person name="Banfield J.F."/>
        </authorList>
    </citation>
    <scope>NUCLEOTIDE SEQUENCE [LARGE SCALE GENOMIC DNA]</scope>
</reference>
<evidence type="ECO:0000256" key="7">
    <source>
        <dbReference type="ARBA" id="ARBA00023136"/>
    </source>
</evidence>
<feature type="transmembrane region" description="Helical" evidence="8">
    <location>
        <begin position="388"/>
        <end position="407"/>
    </location>
</feature>
<feature type="transmembrane region" description="Helical" evidence="8">
    <location>
        <begin position="181"/>
        <end position="202"/>
    </location>
</feature>
<evidence type="ECO:0000256" key="4">
    <source>
        <dbReference type="ARBA" id="ARBA00022679"/>
    </source>
</evidence>
<name>A0A1F7IQ91_9BACT</name>
<dbReference type="InterPro" id="IPR038731">
    <property type="entry name" value="RgtA/B/C-like"/>
</dbReference>
<evidence type="ECO:0000256" key="6">
    <source>
        <dbReference type="ARBA" id="ARBA00022989"/>
    </source>
</evidence>
<dbReference type="AlphaFoldDB" id="A0A1F7IQ91"/>
<comment type="caution">
    <text evidence="10">The sequence shown here is derived from an EMBL/GenBank/DDBJ whole genome shotgun (WGS) entry which is preliminary data.</text>
</comment>
<feature type="transmembrane region" description="Helical" evidence="8">
    <location>
        <begin position="302"/>
        <end position="323"/>
    </location>
</feature>
<evidence type="ECO:0000256" key="5">
    <source>
        <dbReference type="ARBA" id="ARBA00022692"/>
    </source>
</evidence>
<gene>
    <name evidence="10" type="ORF">A3B40_00730</name>
</gene>
<feature type="domain" description="Glycosyltransferase RgtA/B/C/D-like" evidence="9">
    <location>
        <begin position="71"/>
        <end position="227"/>
    </location>
</feature>
<feature type="transmembrane region" description="Helical" evidence="8">
    <location>
        <begin position="119"/>
        <end position="136"/>
    </location>
</feature>
<evidence type="ECO:0000256" key="8">
    <source>
        <dbReference type="SAM" id="Phobius"/>
    </source>
</evidence>
<protein>
    <recommendedName>
        <fullName evidence="9">Glycosyltransferase RgtA/B/C/D-like domain-containing protein</fullName>
    </recommendedName>
</protein>
<evidence type="ECO:0000259" key="9">
    <source>
        <dbReference type="Pfam" id="PF13231"/>
    </source>
</evidence>
<evidence type="ECO:0000256" key="1">
    <source>
        <dbReference type="ARBA" id="ARBA00004651"/>
    </source>
</evidence>
<organism evidence="10 11">
    <name type="scientific">Candidatus Roizmanbacteria bacterium RIFCSPLOWO2_01_FULL_37_16</name>
    <dbReference type="NCBI Taxonomy" id="1802058"/>
    <lineage>
        <taxon>Bacteria</taxon>
        <taxon>Candidatus Roizmaniibacteriota</taxon>
    </lineage>
</organism>
<evidence type="ECO:0000313" key="11">
    <source>
        <dbReference type="Proteomes" id="UP000178040"/>
    </source>
</evidence>
<feature type="transmembrane region" description="Helical" evidence="8">
    <location>
        <begin position="355"/>
        <end position="376"/>
    </location>
</feature>
<evidence type="ECO:0000256" key="2">
    <source>
        <dbReference type="ARBA" id="ARBA00022475"/>
    </source>
</evidence>